<proteinExistence type="predicted"/>
<evidence type="ECO:0000259" key="2">
    <source>
        <dbReference type="Pfam" id="PF00080"/>
    </source>
</evidence>
<evidence type="ECO:0000256" key="1">
    <source>
        <dbReference type="SAM" id="SignalP"/>
    </source>
</evidence>
<dbReference type="RefSeq" id="XP_020903257.1">
    <property type="nucleotide sequence ID" value="XM_021047598.2"/>
</dbReference>
<dbReference type="InterPro" id="IPR001424">
    <property type="entry name" value="SOD_Cu_Zn_dom"/>
</dbReference>
<dbReference type="OMA" id="CMNANSH"/>
<keyword evidence="1" id="KW-0732">Signal</keyword>
<dbReference type="PRINTS" id="PR00068">
    <property type="entry name" value="CUZNDISMTASE"/>
</dbReference>
<dbReference type="Pfam" id="PF00080">
    <property type="entry name" value="Sod_Cu"/>
    <property type="match status" value="1"/>
</dbReference>
<evidence type="ECO:0000313" key="4">
    <source>
        <dbReference type="Proteomes" id="UP000887567"/>
    </source>
</evidence>
<organism evidence="3 4">
    <name type="scientific">Exaiptasia diaphana</name>
    <name type="common">Tropical sea anemone</name>
    <name type="synonym">Aiptasia pulchella</name>
    <dbReference type="NCBI Taxonomy" id="2652724"/>
    <lineage>
        <taxon>Eukaryota</taxon>
        <taxon>Metazoa</taxon>
        <taxon>Cnidaria</taxon>
        <taxon>Anthozoa</taxon>
        <taxon>Hexacorallia</taxon>
        <taxon>Actiniaria</taxon>
        <taxon>Aiptasiidae</taxon>
        <taxon>Exaiptasia</taxon>
    </lineage>
</organism>
<sequence length="160" mass="17070">MEFPAVIIVVSLAVMVRGDSHVTAVCHMEQNKQLSGSSSPKVTGKVTLVQQTIGGPTQITVDLKGLTTNSVHGFHIHNSGDIISRGCQSCGPHYRPDGTQHAAPRDQKRHIGDLGNVMSNSKGEIKTAFIDYLVSLHGNDSVIGRSIVIHALRDDLGGAR</sequence>
<dbReference type="InterPro" id="IPR024134">
    <property type="entry name" value="SOD_Cu/Zn_/chaperone"/>
</dbReference>
<keyword evidence="4" id="KW-1185">Reference proteome</keyword>
<protein>
    <recommendedName>
        <fullName evidence="2">Superoxide dismutase copper/zinc binding domain-containing protein</fullName>
    </recommendedName>
</protein>
<accession>A0A913XE31</accession>
<dbReference type="GO" id="GO:0005507">
    <property type="term" value="F:copper ion binding"/>
    <property type="evidence" value="ECO:0007669"/>
    <property type="project" value="InterPro"/>
</dbReference>
<reference evidence="3" key="1">
    <citation type="submission" date="2022-11" db="UniProtKB">
        <authorList>
            <consortium name="EnsemblMetazoa"/>
        </authorList>
    </citation>
    <scope>IDENTIFICATION</scope>
</reference>
<dbReference type="PANTHER" id="PTHR10003">
    <property type="entry name" value="SUPEROXIDE DISMUTASE CU-ZN -RELATED"/>
    <property type="match status" value="1"/>
</dbReference>
<dbReference type="GO" id="GO:0006801">
    <property type="term" value="P:superoxide metabolic process"/>
    <property type="evidence" value="ECO:0007669"/>
    <property type="project" value="InterPro"/>
</dbReference>
<feature type="domain" description="Superoxide dismutase copper/zinc binding" evidence="2">
    <location>
        <begin position="42"/>
        <end position="157"/>
    </location>
</feature>
<dbReference type="AlphaFoldDB" id="A0A913XE31"/>
<dbReference type="SUPFAM" id="SSF49329">
    <property type="entry name" value="Cu,Zn superoxide dismutase-like"/>
    <property type="match status" value="1"/>
</dbReference>
<dbReference type="CDD" id="cd00305">
    <property type="entry name" value="Cu-Zn_Superoxide_Dismutase"/>
    <property type="match status" value="1"/>
</dbReference>
<dbReference type="GeneID" id="110241708"/>
<dbReference type="KEGG" id="epa:110241708"/>
<feature type="chain" id="PRO_5037918633" description="Superoxide dismutase copper/zinc binding domain-containing protein" evidence="1">
    <location>
        <begin position="19"/>
        <end position="160"/>
    </location>
</feature>
<name>A0A913XE31_EXADI</name>
<dbReference type="Proteomes" id="UP000887567">
    <property type="component" value="Unplaced"/>
</dbReference>
<dbReference type="InterPro" id="IPR036423">
    <property type="entry name" value="SOD-like_Cu/Zn_dom_sf"/>
</dbReference>
<dbReference type="EnsemblMetazoa" id="XM_021047598.2">
    <property type="protein sequence ID" value="XP_020903257.1"/>
    <property type="gene ID" value="LOC110241708"/>
</dbReference>
<dbReference type="OrthoDB" id="2015551at2759"/>
<dbReference type="Gene3D" id="2.60.40.200">
    <property type="entry name" value="Superoxide dismutase, copper/zinc binding domain"/>
    <property type="match status" value="1"/>
</dbReference>
<feature type="signal peptide" evidence="1">
    <location>
        <begin position="1"/>
        <end position="18"/>
    </location>
</feature>
<evidence type="ECO:0000313" key="3">
    <source>
        <dbReference type="EnsemblMetazoa" id="XP_020903257.1"/>
    </source>
</evidence>